<dbReference type="AlphaFoldDB" id="A0AA37F945"/>
<organism evidence="1 2">
    <name type="scientific">Thermogymnomonas acidicola</name>
    <dbReference type="NCBI Taxonomy" id="399579"/>
    <lineage>
        <taxon>Archaea</taxon>
        <taxon>Methanobacteriati</taxon>
        <taxon>Thermoplasmatota</taxon>
        <taxon>Thermoplasmata</taxon>
        <taxon>Thermoplasmatales</taxon>
        <taxon>Thermogymnomonas</taxon>
    </lineage>
</organism>
<reference evidence="1" key="2">
    <citation type="submission" date="2022-09" db="EMBL/GenBank/DDBJ databases">
        <authorList>
            <person name="Sun Q."/>
            <person name="Ohkuma M."/>
        </authorList>
    </citation>
    <scope>NUCLEOTIDE SEQUENCE</scope>
    <source>
        <strain evidence="1">JCM 13583</strain>
    </source>
</reference>
<dbReference type="InterPro" id="IPR007003">
    <property type="entry name" value="DUF655"/>
</dbReference>
<accession>A0AA37F945</accession>
<comment type="caution">
    <text evidence="1">The sequence shown here is derived from an EMBL/GenBank/DDBJ whole genome shotgun (WGS) entry which is preliminary data.</text>
</comment>
<dbReference type="Proteomes" id="UP000632195">
    <property type="component" value="Unassembled WGS sequence"/>
</dbReference>
<evidence type="ECO:0000313" key="1">
    <source>
        <dbReference type="EMBL" id="GGM69734.1"/>
    </source>
</evidence>
<dbReference type="EMBL" id="BMNY01000001">
    <property type="protein sequence ID" value="GGM69734.1"/>
    <property type="molecule type" value="Genomic_DNA"/>
</dbReference>
<dbReference type="Gene3D" id="2.40.50.140">
    <property type="entry name" value="Nucleic acid-binding proteins"/>
    <property type="match status" value="1"/>
</dbReference>
<proteinExistence type="predicted"/>
<dbReference type="PANTHER" id="PTHR40734:SF1">
    <property type="entry name" value="DNA-BINDING PROTEIN"/>
    <property type="match status" value="1"/>
</dbReference>
<keyword evidence="1" id="KW-0238">DNA-binding</keyword>
<dbReference type="GO" id="GO:0003677">
    <property type="term" value="F:DNA binding"/>
    <property type="evidence" value="ECO:0007669"/>
    <property type="project" value="UniProtKB-KW"/>
</dbReference>
<dbReference type="InterPro" id="IPR012340">
    <property type="entry name" value="NA-bd_OB-fold"/>
</dbReference>
<gene>
    <name evidence="1" type="ORF">GCM10007108_04780</name>
</gene>
<protein>
    <submittedName>
        <fullName evidence="1">DNA-binding protein</fullName>
    </submittedName>
</protein>
<dbReference type="SUPFAM" id="SSF160975">
    <property type="entry name" value="AF1531-like"/>
    <property type="match status" value="1"/>
</dbReference>
<dbReference type="RefSeq" id="WP_188679983.1">
    <property type="nucleotide sequence ID" value="NZ_BMNY01000001.1"/>
</dbReference>
<sequence>MEEYAYILDYLPQGRADEKGYRKTPVALALGETEFKLLELVPKPDAGINVGDRVYIGKDAEKRDKIAAVRRRISYKELTSAAANELPYIIEDIVKQREKFFVDFFNRAEPINTRMHTLELLPGLGNKTMWNILEERKKRPFESFEDLVQRIKTIHNPQKMIASRILQELEERNEKYKLFVAR</sequence>
<keyword evidence="2" id="KW-1185">Reference proteome</keyword>
<dbReference type="Gene3D" id="1.10.150.280">
    <property type="entry name" value="AF1531-like domain"/>
    <property type="match status" value="1"/>
</dbReference>
<dbReference type="PANTHER" id="PTHR40734">
    <property type="entry name" value="TRNA-SPECIFIC ADENOSINE DEAMINASE-RELATED"/>
    <property type="match status" value="1"/>
</dbReference>
<reference evidence="1" key="1">
    <citation type="journal article" date="2014" name="Int. J. Syst. Evol. Microbiol.">
        <title>Complete genome sequence of Corynebacterium casei LMG S-19264T (=DSM 44701T), isolated from a smear-ripened cheese.</title>
        <authorList>
            <consortium name="US DOE Joint Genome Institute (JGI-PGF)"/>
            <person name="Walter F."/>
            <person name="Albersmeier A."/>
            <person name="Kalinowski J."/>
            <person name="Ruckert C."/>
        </authorList>
    </citation>
    <scope>NUCLEOTIDE SEQUENCE</scope>
    <source>
        <strain evidence="1">JCM 13583</strain>
    </source>
</reference>
<evidence type="ECO:0000313" key="2">
    <source>
        <dbReference type="Proteomes" id="UP000632195"/>
    </source>
</evidence>
<name>A0AA37F945_9ARCH</name>
<dbReference type="Pfam" id="PF04919">
    <property type="entry name" value="DUF655"/>
    <property type="match status" value="1"/>
</dbReference>